<dbReference type="Pfam" id="PF13966">
    <property type="entry name" value="zf-RVT"/>
    <property type="match status" value="1"/>
</dbReference>
<dbReference type="Proteomes" id="UP000233837">
    <property type="component" value="Unassembled WGS sequence"/>
</dbReference>
<accession>A0A2I0VMR9</accession>
<sequence>MEWDHWCNGISLKDIMQSFKFEDSFVNCYTNGYGWTLPPSTPNLLVAEIMGLNIFEHPMVLWLGSPTPTFSTFYTSYFSVVQEVSWQKFIWHKKKSLRFSSYAWMAMLGKLKTADQLILRGIDAYSPCSFCGDGSESHSHLFFTCDFTFSVISSLLPPLRSFLLRPNMMQTFVYFDESLDYNSWEKTFCYYTICSSIYFLWRERNSRRFEMIWRSPSKITSVIRLAILAKVKYWKHFDDLKRRFVLHC</sequence>
<evidence type="ECO:0000313" key="2">
    <source>
        <dbReference type="EMBL" id="PKU64706.1"/>
    </source>
</evidence>
<gene>
    <name evidence="2" type="ORF">MA16_Dca017648</name>
</gene>
<dbReference type="InterPro" id="IPR026960">
    <property type="entry name" value="RVT-Znf"/>
</dbReference>
<evidence type="ECO:0000259" key="1">
    <source>
        <dbReference type="Pfam" id="PF13966"/>
    </source>
</evidence>
<dbReference type="EMBL" id="KZ503400">
    <property type="protein sequence ID" value="PKU64706.1"/>
    <property type="molecule type" value="Genomic_DNA"/>
</dbReference>
<reference evidence="2 3" key="1">
    <citation type="journal article" date="2016" name="Sci. Rep.">
        <title>The Dendrobium catenatum Lindl. genome sequence provides insights into polysaccharide synthase, floral development and adaptive evolution.</title>
        <authorList>
            <person name="Zhang G.Q."/>
            <person name="Xu Q."/>
            <person name="Bian C."/>
            <person name="Tsai W.C."/>
            <person name="Yeh C.M."/>
            <person name="Liu K.W."/>
            <person name="Yoshida K."/>
            <person name="Zhang L.S."/>
            <person name="Chang S.B."/>
            <person name="Chen F."/>
            <person name="Shi Y."/>
            <person name="Su Y.Y."/>
            <person name="Zhang Y.Q."/>
            <person name="Chen L.J."/>
            <person name="Yin Y."/>
            <person name="Lin M."/>
            <person name="Huang H."/>
            <person name="Deng H."/>
            <person name="Wang Z.W."/>
            <person name="Zhu S.L."/>
            <person name="Zhao X."/>
            <person name="Deng C."/>
            <person name="Niu S.C."/>
            <person name="Huang J."/>
            <person name="Wang M."/>
            <person name="Liu G.H."/>
            <person name="Yang H.J."/>
            <person name="Xiao X.J."/>
            <person name="Hsiao Y.Y."/>
            <person name="Wu W.L."/>
            <person name="Chen Y.Y."/>
            <person name="Mitsuda N."/>
            <person name="Ohme-Takagi M."/>
            <person name="Luo Y.B."/>
            <person name="Van de Peer Y."/>
            <person name="Liu Z.J."/>
        </authorList>
    </citation>
    <scope>NUCLEOTIDE SEQUENCE [LARGE SCALE GENOMIC DNA]</scope>
    <source>
        <tissue evidence="2">The whole plant</tissue>
    </source>
</reference>
<proteinExistence type="predicted"/>
<feature type="domain" description="Reverse transcriptase zinc-binding" evidence="1">
    <location>
        <begin position="71"/>
        <end position="148"/>
    </location>
</feature>
<reference evidence="2 3" key="2">
    <citation type="journal article" date="2017" name="Nature">
        <title>The Apostasia genome and the evolution of orchids.</title>
        <authorList>
            <person name="Zhang G.Q."/>
            <person name="Liu K.W."/>
            <person name="Li Z."/>
            <person name="Lohaus R."/>
            <person name="Hsiao Y.Y."/>
            <person name="Niu S.C."/>
            <person name="Wang J.Y."/>
            <person name="Lin Y.C."/>
            <person name="Xu Q."/>
            <person name="Chen L.J."/>
            <person name="Yoshida K."/>
            <person name="Fujiwara S."/>
            <person name="Wang Z.W."/>
            <person name="Zhang Y.Q."/>
            <person name="Mitsuda N."/>
            <person name="Wang M."/>
            <person name="Liu G.H."/>
            <person name="Pecoraro L."/>
            <person name="Huang H.X."/>
            <person name="Xiao X.J."/>
            <person name="Lin M."/>
            <person name="Wu X.Y."/>
            <person name="Wu W.L."/>
            <person name="Chen Y.Y."/>
            <person name="Chang S.B."/>
            <person name="Sakamoto S."/>
            <person name="Ohme-Takagi M."/>
            <person name="Yagi M."/>
            <person name="Zeng S.J."/>
            <person name="Shen C.Y."/>
            <person name="Yeh C.M."/>
            <person name="Luo Y.B."/>
            <person name="Tsai W.C."/>
            <person name="Van de Peer Y."/>
            <person name="Liu Z.J."/>
        </authorList>
    </citation>
    <scope>NUCLEOTIDE SEQUENCE [LARGE SCALE GENOMIC DNA]</scope>
    <source>
        <tissue evidence="2">The whole plant</tissue>
    </source>
</reference>
<evidence type="ECO:0000313" key="3">
    <source>
        <dbReference type="Proteomes" id="UP000233837"/>
    </source>
</evidence>
<dbReference type="AlphaFoldDB" id="A0A2I0VMR9"/>
<organism evidence="2 3">
    <name type="scientific">Dendrobium catenatum</name>
    <dbReference type="NCBI Taxonomy" id="906689"/>
    <lineage>
        <taxon>Eukaryota</taxon>
        <taxon>Viridiplantae</taxon>
        <taxon>Streptophyta</taxon>
        <taxon>Embryophyta</taxon>
        <taxon>Tracheophyta</taxon>
        <taxon>Spermatophyta</taxon>
        <taxon>Magnoliopsida</taxon>
        <taxon>Liliopsida</taxon>
        <taxon>Asparagales</taxon>
        <taxon>Orchidaceae</taxon>
        <taxon>Epidendroideae</taxon>
        <taxon>Malaxideae</taxon>
        <taxon>Dendrobiinae</taxon>
        <taxon>Dendrobium</taxon>
    </lineage>
</organism>
<name>A0A2I0VMR9_9ASPA</name>
<protein>
    <recommendedName>
        <fullName evidence="1">Reverse transcriptase zinc-binding domain-containing protein</fullName>
    </recommendedName>
</protein>
<keyword evidence="3" id="KW-1185">Reference proteome</keyword>